<gene>
    <name evidence="1" type="ORF">SNAT2548_LOCUS8154</name>
</gene>
<dbReference type="GO" id="GO:0005829">
    <property type="term" value="C:cytosol"/>
    <property type="evidence" value="ECO:0007669"/>
    <property type="project" value="TreeGrafter"/>
</dbReference>
<dbReference type="PANTHER" id="PTHR10728">
    <property type="entry name" value="CYTOSOLIC PHOSPHOLIPASE A2"/>
    <property type="match status" value="1"/>
</dbReference>
<evidence type="ECO:0000313" key="2">
    <source>
        <dbReference type="Proteomes" id="UP000604046"/>
    </source>
</evidence>
<dbReference type="InterPro" id="IPR016035">
    <property type="entry name" value="Acyl_Trfase/lysoPLipase"/>
</dbReference>
<keyword evidence="2" id="KW-1185">Reference proteome</keyword>
<sequence length="551" mass="59491">MGAPPSKLLADVVPVNSMSPSFPGSHEATYCLCTSGGGCRAFTHTLGVYRALHHMGVMGKLDAISSVSGGTWASSVYMFGKEFHGKPIDTERMLGDPTTPSELTLAKLREEVAPFAWGLAHENAQGRVQEFVGRVSDKDMWKRAVSKLVLEPFGLGNMDSYMAQNAVDVERIKAENPGLKDAVFQTPRADRPPLFVMNGALLAPTGYKVDEDNIVSFQMSPDYTGSPFFPMDCELGYSLAPLCLRPWPCRCALKTTVGGGMVETFAFGGTAPEGGVPGTQGKLPVGAPSKPFSLTTAVAISSFAPAVFAAYSYFTACTFNIHGQYWPVAGGKRPAGAKAREFQFGDGGNLDNSGLLPLLQRQAKNVIWIASSSDPLSQTYDFENATQHDFDPVVAGVVGQLYSAFGYAQRDPWGCYYGNNQVFKKSALLGVVQKLAKLKAEGRPSVIKEKLEVIPNYFWGIVGGYEINLVLIYLDVSMGFQQQLPEETQQEIAKGDEGTFANFPVYDTTNNNASLTLGLTGPQVNLLAAQGEYAVRQNADLIKELMGKRLS</sequence>
<protein>
    <recommendedName>
        <fullName evidence="3">PNPLA domain-containing protein</fullName>
    </recommendedName>
</protein>
<dbReference type="AlphaFoldDB" id="A0A812K351"/>
<dbReference type="GO" id="GO:0004623">
    <property type="term" value="F:phospholipase A2 activity"/>
    <property type="evidence" value="ECO:0007669"/>
    <property type="project" value="TreeGrafter"/>
</dbReference>
<dbReference type="EMBL" id="CAJNDS010000594">
    <property type="protein sequence ID" value="CAE7221350.1"/>
    <property type="molecule type" value="Genomic_DNA"/>
</dbReference>
<dbReference type="OrthoDB" id="419768at2759"/>
<dbReference type="SUPFAM" id="SSF52151">
    <property type="entry name" value="FabD/lysophospholipase-like"/>
    <property type="match status" value="1"/>
</dbReference>
<comment type="caution">
    <text evidence="1">The sequence shown here is derived from an EMBL/GenBank/DDBJ whole genome shotgun (WGS) entry which is preliminary data.</text>
</comment>
<accession>A0A812K351</accession>
<dbReference type="PANTHER" id="PTHR10728:SF40">
    <property type="entry name" value="PATATIN FAMILY PROTEIN"/>
    <property type="match status" value="1"/>
</dbReference>
<proteinExistence type="predicted"/>
<evidence type="ECO:0000313" key="1">
    <source>
        <dbReference type="EMBL" id="CAE7221350.1"/>
    </source>
</evidence>
<name>A0A812K351_9DINO</name>
<dbReference type="GO" id="GO:0046475">
    <property type="term" value="P:glycerophospholipid catabolic process"/>
    <property type="evidence" value="ECO:0007669"/>
    <property type="project" value="TreeGrafter"/>
</dbReference>
<dbReference type="Gene3D" id="3.40.1090.10">
    <property type="entry name" value="Cytosolic phospholipase A2 catalytic domain"/>
    <property type="match status" value="1"/>
</dbReference>
<organism evidence="1 2">
    <name type="scientific">Symbiodinium natans</name>
    <dbReference type="NCBI Taxonomy" id="878477"/>
    <lineage>
        <taxon>Eukaryota</taxon>
        <taxon>Sar</taxon>
        <taxon>Alveolata</taxon>
        <taxon>Dinophyceae</taxon>
        <taxon>Suessiales</taxon>
        <taxon>Symbiodiniaceae</taxon>
        <taxon>Symbiodinium</taxon>
    </lineage>
</organism>
<evidence type="ECO:0008006" key="3">
    <source>
        <dbReference type="Google" id="ProtNLM"/>
    </source>
</evidence>
<dbReference type="Proteomes" id="UP000604046">
    <property type="component" value="Unassembled WGS sequence"/>
</dbReference>
<reference evidence="1" key="1">
    <citation type="submission" date="2021-02" db="EMBL/GenBank/DDBJ databases">
        <authorList>
            <person name="Dougan E. K."/>
            <person name="Rhodes N."/>
            <person name="Thang M."/>
            <person name="Chan C."/>
        </authorList>
    </citation>
    <scope>NUCLEOTIDE SEQUENCE</scope>
</reference>